<evidence type="ECO:0000313" key="2">
    <source>
        <dbReference type="EMBL" id="KAL2732750.1"/>
    </source>
</evidence>
<dbReference type="Proteomes" id="UP001607303">
    <property type="component" value="Unassembled WGS sequence"/>
</dbReference>
<name>A0ABD2BJD4_VESMC</name>
<keyword evidence="3" id="KW-1185">Reference proteome</keyword>
<evidence type="ECO:0000313" key="3">
    <source>
        <dbReference type="Proteomes" id="UP001607303"/>
    </source>
</evidence>
<dbReference type="EMBL" id="JAYRBN010000075">
    <property type="protein sequence ID" value="KAL2732750.1"/>
    <property type="molecule type" value="Genomic_DNA"/>
</dbReference>
<feature type="compositionally biased region" description="Basic and acidic residues" evidence="1">
    <location>
        <begin position="169"/>
        <end position="193"/>
    </location>
</feature>
<proteinExistence type="predicted"/>
<evidence type="ECO:0000256" key="1">
    <source>
        <dbReference type="SAM" id="MobiDB-lite"/>
    </source>
</evidence>
<gene>
    <name evidence="2" type="ORF">V1477_014991</name>
</gene>
<organism evidence="2 3">
    <name type="scientific">Vespula maculifrons</name>
    <name type="common">Eastern yellow jacket</name>
    <name type="synonym">Wasp</name>
    <dbReference type="NCBI Taxonomy" id="7453"/>
    <lineage>
        <taxon>Eukaryota</taxon>
        <taxon>Metazoa</taxon>
        <taxon>Ecdysozoa</taxon>
        <taxon>Arthropoda</taxon>
        <taxon>Hexapoda</taxon>
        <taxon>Insecta</taxon>
        <taxon>Pterygota</taxon>
        <taxon>Neoptera</taxon>
        <taxon>Endopterygota</taxon>
        <taxon>Hymenoptera</taxon>
        <taxon>Apocrita</taxon>
        <taxon>Aculeata</taxon>
        <taxon>Vespoidea</taxon>
        <taxon>Vespidae</taxon>
        <taxon>Vespinae</taxon>
        <taxon>Vespula</taxon>
    </lineage>
</organism>
<sequence length="193" mass="22568">MAPERNKQPYQKSLPKQRILPNVVLILPPIICHADSNSLLPLCDREILFREMAMMNARLPEGVLHFGENALKEGHASNGEERLFEEEEKRLSFHYIVSHKTKDTEQRCPNLWSSKGGQGKCNYANQIKVGKMLEKPQRTWEGNERLHRRRSRVPVLVEGNLKALHRREARKEERKEGRKEGRQKGRDEREEKS</sequence>
<feature type="region of interest" description="Disordered" evidence="1">
    <location>
        <begin position="157"/>
        <end position="193"/>
    </location>
</feature>
<accession>A0ABD2BJD4</accession>
<protein>
    <submittedName>
        <fullName evidence="2">Uncharacterized protein</fullName>
    </submittedName>
</protein>
<dbReference type="AlphaFoldDB" id="A0ABD2BJD4"/>
<reference evidence="2 3" key="1">
    <citation type="journal article" date="2024" name="Ann. Entomol. Soc. Am.">
        <title>Genomic analyses of the southern and eastern yellowjacket wasps (Hymenoptera: Vespidae) reveal evolutionary signatures of social life.</title>
        <authorList>
            <person name="Catto M.A."/>
            <person name="Caine P.B."/>
            <person name="Orr S.E."/>
            <person name="Hunt B.G."/>
            <person name="Goodisman M.A.D."/>
        </authorList>
    </citation>
    <scope>NUCLEOTIDE SEQUENCE [LARGE SCALE GENOMIC DNA]</scope>
    <source>
        <strain evidence="2">232</strain>
        <tissue evidence="2">Head and thorax</tissue>
    </source>
</reference>
<comment type="caution">
    <text evidence="2">The sequence shown here is derived from an EMBL/GenBank/DDBJ whole genome shotgun (WGS) entry which is preliminary data.</text>
</comment>